<proteinExistence type="predicted"/>
<dbReference type="AlphaFoldDB" id="C4ZCL2"/>
<dbReference type="EMBL" id="CP001107">
    <property type="protein sequence ID" value="ACR74367.1"/>
    <property type="molecule type" value="Genomic_DNA"/>
</dbReference>
<sequence length="59" mass="6918">MTKMVDAYNAQAEPKKQVSIKDLEKYARGAGNKNQREDDESYKDLCRRVSKYIDYVIEN</sequence>
<gene>
    <name evidence="1" type="ordered locus">EUBREC_0577</name>
</gene>
<accession>C4ZCL2</accession>
<dbReference type="PaxDb" id="515619-EUBREC_0577"/>
<name>C4ZCL2_AGARV</name>
<reference evidence="1 2" key="1">
    <citation type="journal article" date="2009" name="Proc. Natl. Acad. Sci. U.S.A.">
        <title>Characterizing a model human gut microbiota composed of members of its two dominant bacterial phyla.</title>
        <authorList>
            <person name="Mahowald M.A."/>
            <person name="Rey F.E."/>
            <person name="Seedorf H."/>
            <person name="Turnbaugh P.J."/>
            <person name="Fulton R.S."/>
            <person name="Wollam A."/>
            <person name="Shah N."/>
            <person name="Wang C."/>
            <person name="Magrini V."/>
            <person name="Wilson R.K."/>
            <person name="Cantarel B.L."/>
            <person name="Coutinho P.M."/>
            <person name="Henrissat B."/>
            <person name="Crock L.W."/>
            <person name="Russell A."/>
            <person name="Verberkmoes N.C."/>
            <person name="Hettich R.L."/>
            <person name="Gordon J.I."/>
        </authorList>
    </citation>
    <scope>NUCLEOTIDE SEQUENCE [LARGE SCALE GENOMIC DNA]</scope>
    <source>
        <strain evidence="2">ATCC 33656 / DSM 3377 / JCM 17463 / KCTC 5835 / LMG 30912 / VPI 0990</strain>
    </source>
</reference>
<dbReference type="Proteomes" id="UP000001477">
    <property type="component" value="Chromosome"/>
</dbReference>
<evidence type="ECO:0000313" key="2">
    <source>
        <dbReference type="Proteomes" id="UP000001477"/>
    </source>
</evidence>
<organism evidence="1 2">
    <name type="scientific">Agathobacter rectalis (strain ATCC 33656 / DSM 3377 / JCM 17463 / KCTC 5835 / VPI 0990)</name>
    <name type="common">Eubacterium rectale</name>
    <dbReference type="NCBI Taxonomy" id="515619"/>
    <lineage>
        <taxon>Bacteria</taxon>
        <taxon>Bacillati</taxon>
        <taxon>Bacillota</taxon>
        <taxon>Clostridia</taxon>
        <taxon>Lachnospirales</taxon>
        <taxon>Lachnospiraceae</taxon>
        <taxon>Agathobacter</taxon>
    </lineage>
</organism>
<dbReference type="HOGENOM" id="CLU_2953593_0_0_9"/>
<evidence type="ECO:0000313" key="1">
    <source>
        <dbReference type="EMBL" id="ACR74367.1"/>
    </source>
</evidence>
<dbReference type="KEGG" id="ere:EUBREC_0577"/>
<dbReference type="STRING" id="515619.EUBREC_0577"/>
<protein>
    <submittedName>
        <fullName evidence="1">Uncharacterized protein</fullName>
    </submittedName>
</protein>